<accession>A0A507EPZ7</accession>
<name>A0A507EPZ7_9FUNG</name>
<dbReference type="InterPro" id="IPR050329">
    <property type="entry name" value="GLI_C2H2-zinc-finger"/>
</dbReference>
<feature type="domain" description="C2H2-type" evidence="7">
    <location>
        <begin position="140"/>
        <end position="168"/>
    </location>
</feature>
<evidence type="ECO:0000256" key="1">
    <source>
        <dbReference type="ARBA" id="ARBA00022723"/>
    </source>
</evidence>
<dbReference type="Proteomes" id="UP000320333">
    <property type="component" value="Unassembled WGS sequence"/>
</dbReference>
<dbReference type="GO" id="GO:0045944">
    <property type="term" value="P:positive regulation of transcription by RNA polymerase II"/>
    <property type="evidence" value="ECO:0007669"/>
    <property type="project" value="UniProtKB-ARBA"/>
</dbReference>
<dbReference type="PROSITE" id="PS50157">
    <property type="entry name" value="ZINC_FINGER_C2H2_2"/>
    <property type="match status" value="2"/>
</dbReference>
<dbReference type="InterPro" id="IPR013087">
    <property type="entry name" value="Znf_C2H2_type"/>
</dbReference>
<keyword evidence="2" id="KW-0677">Repeat</keyword>
<evidence type="ECO:0000256" key="4">
    <source>
        <dbReference type="ARBA" id="ARBA00022833"/>
    </source>
</evidence>
<sequence>MSPTDMQQQDRSRVMRISNLVDMPDDDDLSCAAYTLSSMHTLYYHRETPPLSHTNATTPPATPASPCNSNFSSSLSESSSSDIQPIFTTKASNSNAIHNKKKRKISEKPRAHKCDHCSAAFKTRHYLNSHLAVHSEERRFVCQLLGGECNASFTRHSDLRRHMRKVRHEDLLRVVALK</sequence>
<reference evidence="8 9" key="1">
    <citation type="journal article" date="2019" name="Sci. Rep.">
        <title>Comparative genomics of chytrid fungi reveal insights into the obligate biotrophic and pathogenic lifestyle of Synchytrium endobioticum.</title>
        <authorList>
            <person name="van de Vossenberg B.T.L.H."/>
            <person name="Warris S."/>
            <person name="Nguyen H.D.T."/>
            <person name="van Gent-Pelzer M.P.E."/>
            <person name="Joly D.L."/>
            <person name="van de Geest H.C."/>
            <person name="Bonants P.J.M."/>
            <person name="Smith D.S."/>
            <person name="Levesque C.A."/>
            <person name="van der Lee T.A.J."/>
        </authorList>
    </citation>
    <scope>NUCLEOTIDE SEQUENCE [LARGE SCALE GENOMIC DNA]</scope>
    <source>
        <strain evidence="8 9">CBS 675.73</strain>
    </source>
</reference>
<dbReference type="InterPro" id="IPR036236">
    <property type="entry name" value="Znf_C2H2_sf"/>
</dbReference>
<dbReference type="PROSITE" id="PS00028">
    <property type="entry name" value="ZINC_FINGER_C2H2_1"/>
    <property type="match status" value="1"/>
</dbReference>
<keyword evidence="3 5" id="KW-0863">Zinc-finger</keyword>
<feature type="domain" description="C2H2-type" evidence="7">
    <location>
        <begin position="112"/>
        <end position="139"/>
    </location>
</feature>
<comment type="caution">
    <text evidence="8">The sequence shown here is derived from an EMBL/GenBank/DDBJ whole genome shotgun (WGS) entry which is preliminary data.</text>
</comment>
<evidence type="ECO:0000256" key="6">
    <source>
        <dbReference type="SAM" id="MobiDB-lite"/>
    </source>
</evidence>
<dbReference type="SMART" id="SM00355">
    <property type="entry name" value="ZnF_C2H2"/>
    <property type="match status" value="2"/>
</dbReference>
<evidence type="ECO:0000256" key="3">
    <source>
        <dbReference type="ARBA" id="ARBA00022771"/>
    </source>
</evidence>
<dbReference type="SUPFAM" id="SSF57667">
    <property type="entry name" value="beta-beta-alpha zinc fingers"/>
    <property type="match status" value="1"/>
</dbReference>
<dbReference type="GO" id="GO:0000978">
    <property type="term" value="F:RNA polymerase II cis-regulatory region sequence-specific DNA binding"/>
    <property type="evidence" value="ECO:0007669"/>
    <property type="project" value="TreeGrafter"/>
</dbReference>
<organism evidence="8 9">
    <name type="scientific">Chytriomyces confervae</name>
    <dbReference type="NCBI Taxonomy" id="246404"/>
    <lineage>
        <taxon>Eukaryota</taxon>
        <taxon>Fungi</taxon>
        <taxon>Fungi incertae sedis</taxon>
        <taxon>Chytridiomycota</taxon>
        <taxon>Chytridiomycota incertae sedis</taxon>
        <taxon>Chytridiomycetes</taxon>
        <taxon>Chytridiales</taxon>
        <taxon>Chytriomycetaceae</taxon>
        <taxon>Chytriomyces</taxon>
    </lineage>
</organism>
<dbReference type="GO" id="GO:0005634">
    <property type="term" value="C:nucleus"/>
    <property type="evidence" value="ECO:0007669"/>
    <property type="project" value="UniProtKB-ARBA"/>
</dbReference>
<dbReference type="GO" id="GO:0008270">
    <property type="term" value="F:zinc ion binding"/>
    <property type="evidence" value="ECO:0007669"/>
    <property type="project" value="UniProtKB-KW"/>
</dbReference>
<protein>
    <recommendedName>
        <fullName evidence="7">C2H2-type domain-containing protein</fullName>
    </recommendedName>
</protein>
<dbReference type="PANTHER" id="PTHR19818:SF139">
    <property type="entry name" value="PAIR-RULE PROTEIN ODD-PAIRED"/>
    <property type="match status" value="1"/>
</dbReference>
<feature type="compositionally biased region" description="Low complexity" evidence="6">
    <location>
        <begin position="52"/>
        <end position="73"/>
    </location>
</feature>
<feature type="region of interest" description="Disordered" evidence="6">
    <location>
        <begin position="50"/>
        <end position="73"/>
    </location>
</feature>
<dbReference type="EMBL" id="QEAP01000464">
    <property type="protein sequence ID" value="TPX65911.1"/>
    <property type="molecule type" value="Genomic_DNA"/>
</dbReference>
<keyword evidence="9" id="KW-1185">Reference proteome</keyword>
<keyword evidence="4" id="KW-0862">Zinc</keyword>
<dbReference type="OrthoDB" id="8117402at2759"/>
<dbReference type="Gene3D" id="3.30.160.60">
    <property type="entry name" value="Classic Zinc Finger"/>
    <property type="match status" value="2"/>
</dbReference>
<evidence type="ECO:0000259" key="7">
    <source>
        <dbReference type="PROSITE" id="PS50157"/>
    </source>
</evidence>
<keyword evidence="1" id="KW-0479">Metal-binding</keyword>
<evidence type="ECO:0000256" key="5">
    <source>
        <dbReference type="PROSITE-ProRule" id="PRU00042"/>
    </source>
</evidence>
<dbReference type="Pfam" id="PF00096">
    <property type="entry name" value="zf-C2H2"/>
    <property type="match status" value="2"/>
</dbReference>
<proteinExistence type="predicted"/>
<dbReference type="AlphaFoldDB" id="A0A507EPZ7"/>
<gene>
    <name evidence="8" type="ORF">CcCBS67573_g07978</name>
</gene>
<dbReference type="GO" id="GO:0000981">
    <property type="term" value="F:DNA-binding transcription factor activity, RNA polymerase II-specific"/>
    <property type="evidence" value="ECO:0007669"/>
    <property type="project" value="TreeGrafter"/>
</dbReference>
<dbReference type="STRING" id="246404.A0A507EPZ7"/>
<evidence type="ECO:0000256" key="2">
    <source>
        <dbReference type="ARBA" id="ARBA00022737"/>
    </source>
</evidence>
<evidence type="ECO:0000313" key="9">
    <source>
        <dbReference type="Proteomes" id="UP000320333"/>
    </source>
</evidence>
<dbReference type="PANTHER" id="PTHR19818">
    <property type="entry name" value="ZINC FINGER PROTEIN ZIC AND GLI"/>
    <property type="match status" value="1"/>
</dbReference>
<evidence type="ECO:0000313" key="8">
    <source>
        <dbReference type="EMBL" id="TPX65911.1"/>
    </source>
</evidence>